<protein>
    <submittedName>
        <fullName evidence="1">Uncharacterized protein</fullName>
    </submittedName>
</protein>
<sequence>MSLFRIYHPFHRALQRSMCNQQCTYKYPYMTICGLISYITLTSMFEQEQRRKDMDVLKKELRSIRLH</sequence>
<proteinExistence type="predicted"/>
<name>A0A6C0KVR0_9ZZZZ</name>
<organism evidence="1">
    <name type="scientific">viral metagenome</name>
    <dbReference type="NCBI Taxonomy" id="1070528"/>
    <lineage>
        <taxon>unclassified sequences</taxon>
        <taxon>metagenomes</taxon>
        <taxon>organismal metagenomes</taxon>
    </lineage>
</organism>
<evidence type="ECO:0000313" key="1">
    <source>
        <dbReference type="EMBL" id="QHU20584.1"/>
    </source>
</evidence>
<dbReference type="AlphaFoldDB" id="A0A6C0KVR0"/>
<reference evidence="1" key="1">
    <citation type="journal article" date="2020" name="Nature">
        <title>Giant virus diversity and host interactions through global metagenomics.</title>
        <authorList>
            <person name="Schulz F."/>
            <person name="Roux S."/>
            <person name="Paez-Espino D."/>
            <person name="Jungbluth S."/>
            <person name="Walsh D.A."/>
            <person name="Denef V.J."/>
            <person name="McMahon K.D."/>
            <person name="Konstantinidis K.T."/>
            <person name="Eloe-Fadrosh E.A."/>
            <person name="Kyrpides N.C."/>
            <person name="Woyke T."/>
        </authorList>
    </citation>
    <scope>NUCLEOTIDE SEQUENCE</scope>
    <source>
        <strain evidence="1">GVMAG-S-3300013093-109</strain>
    </source>
</reference>
<dbReference type="EMBL" id="MN740969">
    <property type="protein sequence ID" value="QHU20584.1"/>
    <property type="molecule type" value="Genomic_DNA"/>
</dbReference>
<accession>A0A6C0KVR0</accession>